<feature type="transmembrane region" description="Helical" evidence="1">
    <location>
        <begin position="6"/>
        <end position="30"/>
    </location>
</feature>
<sequence length="32" mass="3630">MQISVVWKLPYAVCYCICLGELGGVNLFLLKR</sequence>
<gene>
    <name evidence="2" type="ORF">T4A_321</name>
</gene>
<name>A0A0V1DN05_TRIPS</name>
<organism evidence="2 3">
    <name type="scientific">Trichinella pseudospiralis</name>
    <name type="common">Parasitic roundworm</name>
    <dbReference type="NCBI Taxonomy" id="6337"/>
    <lineage>
        <taxon>Eukaryota</taxon>
        <taxon>Metazoa</taxon>
        <taxon>Ecdysozoa</taxon>
        <taxon>Nematoda</taxon>
        <taxon>Enoplea</taxon>
        <taxon>Dorylaimia</taxon>
        <taxon>Trichinellida</taxon>
        <taxon>Trichinellidae</taxon>
        <taxon>Trichinella</taxon>
    </lineage>
</organism>
<keyword evidence="1" id="KW-0812">Transmembrane</keyword>
<evidence type="ECO:0000256" key="1">
    <source>
        <dbReference type="SAM" id="Phobius"/>
    </source>
</evidence>
<keyword evidence="1" id="KW-0472">Membrane</keyword>
<comment type="caution">
    <text evidence="2">The sequence shown here is derived from an EMBL/GenBank/DDBJ whole genome shotgun (WGS) entry which is preliminary data.</text>
</comment>
<dbReference type="EMBL" id="JYDR01001832">
    <property type="protein sequence ID" value="KRY62817.1"/>
    <property type="molecule type" value="Genomic_DNA"/>
</dbReference>
<proteinExistence type="predicted"/>
<accession>A0A0V1DN05</accession>
<reference evidence="2 3" key="1">
    <citation type="submission" date="2015-01" db="EMBL/GenBank/DDBJ databases">
        <title>Evolution of Trichinella species and genotypes.</title>
        <authorList>
            <person name="Korhonen P.K."/>
            <person name="Edoardo P."/>
            <person name="Giuseppe L.R."/>
            <person name="Gasser R.B."/>
        </authorList>
    </citation>
    <scope>NUCLEOTIDE SEQUENCE [LARGE SCALE GENOMIC DNA]</scope>
    <source>
        <strain evidence="2">ISS13</strain>
    </source>
</reference>
<dbReference type="AlphaFoldDB" id="A0A0V1DN05"/>
<protein>
    <submittedName>
        <fullName evidence="2">Uncharacterized protein</fullName>
    </submittedName>
</protein>
<keyword evidence="1" id="KW-1133">Transmembrane helix</keyword>
<dbReference type="Proteomes" id="UP000054632">
    <property type="component" value="Unassembled WGS sequence"/>
</dbReference>
<evidence type="ECO:0000313" key="3">
    <source>
        <dbReference type="Proteomes" id="UP000054632"/>
    </source>
</evidence>
<evidence type="ECO:0000313" key="2">
    <source>
        <dbReference type="EMBL" id="KRY62817.1"/>
    </source>
</evidence>